<gene>
    <name evidence="9" type="ORF">FHP08_09270</name>
</gene>
<keyword evidence="3" id="KW-1003">Cell membrane</keyword>
<keyword evidence="7" id="KW-0653">Protein transport</keyword>
<keyword evidence="4 7" id="KW-0812">Transmembrane</keyword>
<sequence>MSFHPGRRREDPEINFIPLIDLLLVILIFLMVTTTYSKFTELQVDLPSANADQAAERPAEIVVAVAADGRYLLDAGTPQVLAPEALVAELVRAARGQREPVLVIHADAGARHQSVVAVLEAARQAGIARVTFAAQGGATGGGAR</sequence>
<evidence type="ECO:0000256" key="3">
    <source>
        <dbReference type="ARBA" id="ARBA00022475"/>
    </source>
</evidence>
<comment type="similarity">
    <text evidence="2 7">Belongs to the ExbD/TolR family.</text>
</comment>
<evidence type="ECO:0000256" key="6">
    <source>
        <dbReference type="ARBA" id="ARBA00023136"/>
    </source>
</evidence>
<name>A0A5C8NYS7_9BURK</name>
<dbReference type="InterPro" id="IPR003400">
    <property type="entry name" value="ExbD"/>
</dbReference>
<feature type="transmembrane region" description="Helical" evidence="8">
    <location>
        <begin position="16"/>
        <end position="36"/>
    </location>
</feature>
<keyword evidence="6 8" id="KW-0472">Membrane</keyword>
<protein>
    <submittedName>
        <fullName evidence="9">Biopolymer transporter ExbD</fullName>
    </submittedName>
</protein>
<organism evidence="9 10">
    <name type="scientific">Zeimonas arvi</name>
    <dbReference type="NCBI Taxonomy" id="2498847"/>
    <lineage>
        <taxon>Bacteria</taxon>
        <taxon>Pseudomonadati</taxon>
        <taxon>Pseudomonadota</taxon>
        <taxon>Betaproteobacteria</taxon>
        <taxon>Burkholderiales</taxon>
        <taxon>Burkholderiaceae</taxon>
        <taxon>Zeimonas</taxon>
    </lineage>
</organism>
<evidence type="ECO:0000256" key="8">
    <source>
        <dbReference type="SAM" id="Phobius"/>
    </source>
</evidence>
<dbReference type="AlphaFoldDB" id="A0A5C8NYS7"/>
<comment type="subcellular location">
    <subcellularLocation>
        <location evidence="1">Cell membrane</location>
        <topology evidence="1">Single-pass membrane protein</topology>
    </subcellularLocation>
    <subcellularLocation>
        <location evidence="7">Cell membrane</location>
        <topology evidence="7">Single-pass type II membrane protein</topology>
    </subcellularLocation>
</comment>
<dbReference type="Pfam" id="PF02472">
    <property type="entry name" value="ExbD"/>
    <property type="match status" value="1"/>
</dbReference>
<evidence type="ECO:0000256" key="7">
    <source>
        <dbReference type="RuleBase" id="RU003879"/>
    </source>
</evidence>
<dbReference type="PANTHER" id="PTHR30558:SF3">
    <property type="entry name" value="BIOPOLYMER TRANSPORT PROTEIN EXBD-RELATED"/>
    <property type="match status" value="1"/>
</dbReference>
<dbReference type="GO" id="GO:0015031">
    <property type="term" value="P:protein transport"/>
    <property type="evidence" value="ECO:0007669"/>
    <property type="project" value="UniProtKB-KW"/>
</dbReference>
<dbReference type="GO" id="GO:0022857">
    <property type="term" value="F:transmembrane transporter activity"/>
    <property type="evidence" value="ECO:0007669"/>
    <property type="project" value="InterPro"/>
</dbReference>
<dbReference type="Proteomes" id="UP000321548">
    <property type="component" value="Unassembled WGS sequence"/>
</dbReference>
<evidence type="ECO:0000313" key="9">
    <source>
        <dbReference type="EMBL" id="TXL66448.1"/>
    </source>
</evidence>
<dbReference type="EMBL" id="VDUY01000003">
    <property type="protein sequence ID" value="TXL66448.1"/>
    <property type="molecule type" value="Genomic_DNA"/>
</dbReference>
<proteinExistence type="inferred from homology"/>
<dbReference type="OrthoDB" id="424972at2"/>
<dbReference type="RefSeq" id="WP_147704364.1">
    <property type="nucleotide sequence ID" value="NZ_VDUY01000003.1"/>
</dbReference>
<dbReference type="Gene3D" id="3.30.420.270">
    <property type="match status" value="1"/>
</dbReference>
<evidence type="ECO:0000256" key="4">
    <source>
        <dbReference type="ARBA" id="ARBA00022692"/>
    </source>
</evidence>
<reference evidence="9 10" key="1">
    <citation type="submission" date="2019-06" db="EMBL/GenBank/DDBJ databases">
        <title>Quisquiliibacterium sp. nov., isolated from a maize field.</title>
        <authorList>
            <person name="Lin S.-Y."/>
            <person name="Tsai C.-F."/>
            <person name="Young C.-C."/>
        </authorList>
    </citation>
    <scope>NUCLEOTIDE SEQUENCE [LARGE SCALE GENOMIC DNA]</scope>
    <source>
        <strain evidence="9 10">CC-CFT501</strain>
    </source>
</reference>
<dbReference type="PANTHER" id="PTHR30558">
    <property type="entry name" value="EXBD MEMBRANE COMPONENT OF PMF-DRIVEN MACROMOLECULE IMPORT SYSTEM"/>
    <property type="match status" value="1"/>
</dbReference>
<keyword evidence="10" id="KW-1185">Reference proteome</keyword>
<accession>A0A5C8NYS7</accession>
<comment type="caution">
    <text evidence="9">The sequence shown here is derived from an EMBL/GenBank/DDBJ whole genome shotgun (WGS) entry which is preliminary data.</text>
</comment>
<evidence type="ECO:0000256" key="1">
    <source>
        <dbReference type="ARBA" id="ARBA00004162"/>
    </source>
</evidence>
<keyword evidence="7" id="KW-0813">Transport</keyword>
<keyword evidence="5 8" id="KW-1133">Transmembrane helix</keyword>
<evidence type="ECO:0000313" key="10">
    <source>
        <dbReference type="Proteomes" id="UP000321548"/>
    </source>
</evidence>
<dbReference type="GO" id="GO:0005886">
    <property type="term" value="C:plasma membrane"/>
    <property type="evidence" value="ECO:0007669"/>
    <property type="project" value="UniProtKB-SubCell"/>
</dbReference>
<evidence type="ECO:0000256" key="2">
    <source>
        <dbReference type="ARBA" id="ARBA00005811"/>
    </source>
</evidence>
<evidence type="ECO:0000256" key="5">
    <source>
        <dbReference type="ARBA" id="ARBA00022989"/>
    </source>
</evidence>